<dbReference type="Pfam" id="PF02627">
    <property type="entry name" value="CMD"/>
    <property type="match status" value="1"/>
</dbReference>
<reference evidence="3" key="1">
    <citation type="journal article" date="2010" name="Stand. Genomic Sci.">
        <title>Complete genome sequence of Syntrophothermus lipocalidus type strain (TGB-C1T).</title>
        <authorList>
            <consortium name="US DOE Joint Genome Institute (JGI-PGF)"/>
            <person name="Djao O."/>
            <person name="Zhang X."/>
            <person name="Lucas S."/>
            <person name="Lapidus A."/>
            <person name="Glavina Del Rio T."/>
            <person name="Nolan M."/>
            <person name="Tice H."/>
            <person name="Cheng J."/>
            <person name="Han C."/>
            <person name="Tapia R."/>
            <person name="Goodwin L."/>
            <person name="Pitluck S."/>
            <person name="Liolios K."/>
            <person name="Ivanova N."/>
            <person name="Mavromatis K."/>
            <person name="Mikhailova N."/>
            <person name="Ovchinnikova G."/>
            <person name="Pati A."/>
            <person name="Brambilla E."/>
            <person name="Chen A."/>
            <person name="Palaniappan K."/>
            <person name="Land M."/>
            <person name="Hauser L."/>
            <person name="Chang Y."/>
            <person name="Jeffries C."/>
            <person name="Rohde M."/>
            <person name="Sikorski J."/>
            <person name="Spring S."/>
            <person name="Goker M."/>
            <person name="Detter J."/>
            <person name="Woyke T."/>
            <person name="Bristow J."/>
            <person name="Eisen J."/>
            <person name="Markowitz V."/>
            <person name="Hugenholtz P."/>
            <person name="Kyrpides N."/>
            <person name="Klenk H."/>
        </authorList>
    </citation>
    <scope>NUCLEOTIDE SEQUENCE [LARGE SCALE GENOMIC DNA]</scope>
    <source>
        <strain evidence="3">DSM 12680 / TGB-C1</strain>
    </source>
</reference>
<organism evidence="2 3">
    <name type="scientific">Syntrophothermus lipocalidus (strain DSM 12680 / TGB-C1)</name>
    <dbReference type="NCBI Taxonomy" id="643648"/>
    <lineage>
        <taxon>Bacteria</taxon>
        <taxon>Bacillati</taxon>
        <taxon>Bacillota</taxon>
        <taxon>Clostridia</taxon>
        <taxon>Eubacteriales</taxon>
        <taxon>Syntrophomonadaceae</taxon>
        <taxon>Syntrophothermus</taxon>
    </lineage>
</organism>
<dbReference type="OrthoDB" id="1724882at2"/>
<dbReference type="KEGG" id="slp:Slip_1706"/>
<name>D7CP29_SYNLT</name>
<dbReference type="EMBL" id="CP002048">
    <property type="protein sequence ID" value="ADI02464.1"/>
    <property type="molecule type" value="Genomic_DNA"/>
</dbReference>
<evidence type="ECO:0000313" key="2">
    <source>
        <dbReference type="EMBL" id="ADI02464.1"/>
    </source>
</evidence>
<dbReference type="Proteomes" id="UP000000378">
    <property type="component" value="Chromosome"/>
</dbReference>
<dbReference type="InterPro" id="IPR003779">
    <property type="entry name" value="CMD-like"/>
</dbReference>
<keyword evidence="3" id="KW-1185">Reference proteome</keyword>
<dbReference type="SUPFAM" id="SSF69118">
    <property type="entry name" value="AhpD-like"/>
    <property type="match status" value="1"/>
</dbReference>
<dbReference type="Gene3D" id="1.20.1290.10">
    <property type="entry name" value="AhpD-like"/>
    <property type="match status" value="1"/>
</dbReference>
<dbReference type="HOGENOM" id="CLU_137228_5_1_9"/>
<dbReference type="AlphaFoldDB" id="D7CP29"/>
<evidence type="ECO:0000313" key="3">
    <source>
        <dbReference type="Proteomes" id="UP000000378"/>
    </source>
</evidence>
<dbReference type="PANTHER" id="PTHR33930">
    <property type="entry name" value="ALKYL HYDROPEROXIDE REDUCTASE AHPD"/>
    <property type="match status" value="1"/>
</dbReference>
<gene>
    <name evidence="2" type="ordered locus">Slip_1706</name>
</gene>
<protein>
    <submittedName>
        <fullName evidence="2">Carboxymuconolactone decarboxylase</fullName>
    </submittedName>
</protein>
<dbReference type="RefSeq" id="WP_013175866.1">
    <property type="nucleotide sequence ID" value="NC_014220.1"/>
</dbReference>
<proteinExistence type="predicted"/>
<dbReference type="eggNOG" id="COG0599">
    <property type="taxonomic scope" value="Bacteria"/>
</dbReference>
<dbReference type="PANTHER" id="PTHR33930:SF2">
    <property type="entry name" value="BLR3452 PROTEIN"/>
    <property type="match status" value="1"/>
</dbReference>
<feature type="domain" description="Carboxymuconolactone decarboxylase-like" evidence="1">
    <location>
        <begin position="17"/>
        <end position="99"/>
    </location>
</feature>
<reference evidence="2 3" key="2">
    <citation type="journal article" date="2010" name="Stand. Genomic Sci.">
        <title>Complete genome sequence of Syntrophothermus lipocalidus type strain (TGB-C1).</title>
        <authorList>
            <person name="Djao O.D."/>
            <person name="Zhang X."/>
            <person name="Lucas S."/>
            <person name="Lapidus A."/>
            <person name="Del Rio T.G."/>
            <person name="Nolan M."/>
            <person name="Tice H."/>
            <person name="Cheng J.F."/>
            <person name="Han C."/>
            <person name="Tapia R."/>
            <person name="Goodwin L."/>
            <person name="Pitluck S."/>
            <person name="Liolios K."/>
            <person name="Ivanova N."/>
            <person name="Mavromatis K."/>
            <person name="Mikhailova N."/>
            <person name="Ovchinnikova G."/>
            <person name="Pati A."/>
            <person name="Brambilla E."/>
            <person name="Chen A."/>
            <person name="Palaniappan K."/>
            <person name="Land M."/>
            <person name="Hauser L."/>
            <person name="Chang Y.J."/>
            <person name="Jeffries C.D."/>
            <person name="Rohde M."/>
            <person name="Sikorski J."/>
            <person name="Spring S."/>
            <person name="Goker M."/>
            <person name="Detter J.C."/>
            <person name="Woyke T."/>
            <person name="Bristow J."/>
            <person name="Eisen J.A."/>
            <person name="Markowitz V."/>
            <person name="Hugenholtz P."/>
            <person name="Kyrpides N.C."/>
            <person name="Klenk H.P."/>
        </authorList>
    </citation>
    <scope>NUCLEOTIDE SEQUENCE [LARGE SCALE GENOMIC DNA]</scope>
    <source>
        <strain evidence="3">DSM 12680 / TGB-C1</strain>
    </source>
</reference>
<evidence type="ECO:0000259" key="1">
    <source>
        <dbReference type="Pfam" id="PF02627"/>
    </source>
</evidence>
<sequence>MEVRIPWFVEKMRDIDPVFYQQLKAVVELAMTPGALDAKTKYLITLALDAYKGAQEGVKVLAAQARGAGATDMEICEALRLAYYVAGMDAVKTSLAAFQD</sequence>
<dbReference type="InterPro" id="IPR029032">
    <property type="entry name" value="AhpD-like"/>
</dbReference>
<dbReference type="GO" id="GO:0051920">
    <property type="term" value="F:peroxiredoxin activity"/>
    <property type="evidence" value="ECO:0007669"/>
    <property type="project" value="InterPro"/>
</dbReference>
<accession>D7CP29</accession>
<dbReference type="STRING" id="643648.Slip_1706"/>